<protein>
    <submittedName>
        <fullName evidence="2">Uncharacterized protein</fullName>
    </submittedName>
</protein>
<dbReference type="AlphaFoldDB" id="A0A0M3IMC3"/>
<proteinExistence type="predicted"/>
<accession>A0A0M3IMC3</accession>
<dbReference type="Proteomes" id="UP000036681">
    <property type="component" value="Unplaced"/>
</dbReference>
<evidence type="ECO:0000313" key="1">
    <source>
        <dbReference type="Proteomes" id="UP000036681"/>
    </source>
</evidence>
<sequence length="51" mass="6091">MMKCIGNTSLICQFKRDCCSAFKMYFSLMNDIFIKLEFIEKFAYTWMGIQT</sequence>
<keyword evidence="1" id="KW-1185">Reference proteome</keyword>
<organism evidence="1 2">
    <name type="scientific">Ascaris lumbricoides</name>
    <name type="common">Giant roundworm</name>
    <dbReference type="NCBI Taxonomy" id="6252"/>
    <lineage>
        <taxon>Eukaryota</taxon>
        <taxon>Metazoa</taxon>
        <taxon>Ecdysozoa</taxon>
        <taxon>Nematoda</taxon>
        <taxon>Chromadorea</taxon>
        <taxon>Rhabditida</taxon>
        <taxon>Spirurina</taxon>
        <taxon>Ascaridomorpha</taxon>
        <taxon>Ascaridoidea</taxon>
        <taxon>Ascarididae</taxon>
        <taxon>Ascaris</taxon>
    </lineage>
</organism>
<evidence type="ECO:0000313" key="2">
    <source>
        <dbReference type="WBParaSite" id="ALUE_0001990101-mRNA-1"/>
    </source>
</evidence>
<name>A0A0M3IMC3_ASCLU</name>
<reference evidence="2" key="1">
    <citation type="submission" date="2017-02" db="UniProtKB">
        <authorList>
            <consortium name="WormBaseParasite"/>
        </authorList>
    </citation>
    <scope>IDENTIFICATION</scope>
</reference>
<dbReference type="WBParaSite" id="ALUE_0001990101-mRNA-1">
    <property type="protein sequence ID" value="ALUE_0001990101-mRNA-1"/>
    <property type="gene ID" value="ALUE_0001990101"/>
</dbReference>